<reference evidence="13" key="1">
    <citation type="submission" date="2021-08" db="EMBL/GenBank/DDBJ databases">
        <authorList>
            <person name="Misof B."/>
            <person name="Oliver O."/>
            <person name="Podsiadlowski L."/>
            <person name="Donath A."/>
            <person name="Peters R."/>
            <person name="Mayer C."/>
            <person name="Rust J."/>
            <person name="Gunkel S."/>
            <person name="Lesny P."/>
            <person name="Martin S."/>
            <person name="Oeyen J.P."/>
            <person name="Petersen M."/>
            <person name="Panagiotis P."/>
            <person name="Wilbrandt J."/>
            <person name="Tanja T."/>
        </authorList>
    </citation>
    <scope>NUCLEOTIDE SEQUENCE</scope>
    <source>
        <strain evidence="13">GBR_01_08_01A</strain>
        <tissue evidence="13">Thorax + abdomen</tissue>
    </source>
</reference>
<dbReference type="Gene3D" id="1.10.10.10">
    <property type="entry name" value="Winged helix-like DNA-binding domain superfamily/Winged helix DNA-binding domain"/>
    <property type="match status" value="1"/>
</dbReference>
<evidence type="ECO:0000256" key="4">
    <source>
        <dbReference type="ARBA" id="ARBA00015377"/>
    </source>
</evidence>
<dbReference type="GO" id="GO:0006281">
    <property type="term" value="P:DNA repair"/>
    <property type="evidence" value="ECO:0007669"/>
    <property type="project" value="UniProtKB-KW"/>
</dbReference>
<dbReference type="EMBL" id="JAIFRP010000130">
    <property type="protein sequence ID" value="KAK2578947.1"/>
    <property type="molecule type" value="Genomic_DNA"/>
</dbReference>
<dbReference type="AlphaFoldDB" id="A0AAD9RFX0"/>
<dbReference type="PANTHER" id="PTHR10815">
    <property type="entry name" value="METHYLATED-DNA--PROTEIN-CYSTEINE METHYLTRANSFERASE"/>
    <property type="match status" value="1"/>
</dbReference>
<dbReference type="InterPro" id="IPR036631">
    <property type="entry name" value="MGMT_N_sf"/>
</dbReference>
<proteinExistence type="inferred from homology"/>
<dbReference type="CDD" id="cd06445">
    <property type="entry name" value="ATase"/>
    <property type="match status" value="1"/>
</dbReference>
<gene>
    <name evidence="13" type="ORF">KPH14_011151</name>
</gene>
<evidence type="ECO:0000256" key="5">
    <source>
        <dbReference type="ARBA" id="ARBA00022603"/>
    </source>
</evidence>
<dbReference type="PANTHER" id="PTHR10815:SF13">
    <property type="entry name" value="METHYLATED-DNA--PROTEIN-CYSTEINE METHYLTRANSFERASE"/>
    <property type="match status" value="1"/>
</dbReference>
<evidence type="ECO:0000259" key="12">
    <source>
        <dbReference type="Pfam" id="PF01035"/>
    </source>
</evidence>
<dbReference type="InterPro" id="IPR036388">
    <property type="entry name" value="WH-like_DNA-bd_sf"/>
</dbReference>
<evidence type="ECO:0000256" key="8">
    <source>
        <dbReference type="ARBA" id="ARBA00023204"/>
    </source>
</evidence>
<dbReference type="GO" id="GO:0032259">
    <property type="term" value="P:methylation"/>
    <property type="evidence" value="ECO:0007669"/>
    <property type="project" value="UniProtKB-KW"/>
</dbReference>
<evidence type="ECO:0000256" key="7">
    <source>
        <dbReference type="ARBA" id="ARBA00022763"/>
    </source>
</evidence>
<dbReference type="Gene3D" id="3.30.160.70">
    <property type="entry name" value="Methylated DNA-protein cysteine methyltransferase domain"/>
    <property type="match status" value="1"/>
</dbReference>
<dbReference type="EC" id="2.1.1.63" evidence="3"/>
<comment type="caution">
    <text evidence="13">The sequence shown here is derived from an EMBL/GenBank/DDBJ whole genome shotgun (WGS) entry which is preliminary data.</text>
</comment>
<evidence type="ECO:0000256" key="11">
    <source>
        <dbReference type="ARBA" id="ARBA00049348"/>
    </source>
</evidence>
<dbReference type="InterPro" id="IPR036217">
    <property type="entry name" value="MethylDNA_cys_MeTrfase_DNAb"/>
</dbReference>
<keyword evidence="5" id="KW-0489">Methyltransferase</keyword>
<evidence type="ECO:0000256" key="3">
    <source>
        <dbReference type="ARBA" id="ARBA00011918"/>
    </source>
</evidence>
<dbReference type="SUPFAM" id="SSF46767">
    <property type="entry name" value="Methylated DNA-protein cysteine methyltransferase, C-terminal domain"/>
    <property type="match status" value="1"/>
</dbReference>
<name>A0AAD9RFX0_9HYME</name>
<keyword evidence="7" id="KW-0227">DNA damage</keyword>
<evidence type="ECO:0000256" key="9">
    <source>
        <dbReference type="ARBA" id="ARBA00030795"/>
    </source>
</evidence>
<sequence>MTITFQTVSSERYKADHDKFKIYYGFYEAPFGRCIIGITDTDKAILHFAFVVNNDEVAVEDLQLEWPLSEIVEDPNRMINNIMEDIFSPSNKKETKSILLLLKGTDFQIEVWKALVSIPEGTTITYENVAQMIDKPKATRAVANAIGKNRIAYLIPCHRVMGKNGSNKYSWGIKYKQSILSYEGSKD</sequence>
<keyword evidence="6" id="KW-0808">Transferase</keyword>
<evidence type="ECO:0000256" key="6">
    <source>
        <dbReference type="ARBA" id="ARBA00022679"/>
    </source>
</evidence>
<organism evidence="13 14">
    <name type="scientific">Odynerus spinipes</name>
    <dbReference type="NCBI Taxonomy" id="1348599"/>
    <lineage>
        <taxon>Eukaryota</taxon>
        <taxon>Metazoa</taxon>
        <taxon>Ecdysozoa</taxon>
        <taxon>Arthropoda</taxon>
        <taxon>Hexapoda</taxon>
        <taxon>Insecta</taxon>
        <taxon>Pterygota</taxon>
        <taxon>Neoptera</taxon>
        <taxon>Endopterygota</taxon>
        <taxon>Hymenoptera</taxon>
        <taxon>Apocrita</taxon>
        <taxon>Aculeata</taxon>
        <taxon>Vespoidea</taxon>
        <taxon>Vespidae</taxon>
        <taxon>Eumeninae</taxon>
        <taxon>Odynerus</taxon>
    </lineage>
</organism>
<keyword evidence="14" id="KW-1185">Reference proteome</keyword>
<reference evidence="13" key="2">
    <citation type="journal article" date="2023" name="Commun. Biol.">
        <title>Intrasexual cuticular hydrocarbon dimorphism in a wasp sheds light on hydrocarbon biosynthesis genes in Hymenoptera.</title>
        <authorList>
            <person name="Moris V.C."/>
            <person name="Podsiadlowski L."/>
            <person name="Martin S."/>
            <person name="Oeyen J.P."/>
            <person name="Donath A."/>
            <person name="Petersen M."/>
            <person name="Wilbrandt J."/>
            <person name="Misof B."/>
            <person name="Liedtke D."/>
            <person name="Thamm M."/>
            <person name="Scheiner R."/>
            <person name="Schmitt T."/>
            <person name="Niehuis O."/>
        </authorList>
    </citation>
    <scope>NUCLEOTIDE SEQUENCE</scope>
    <source>
        <strain evidence="13">GBR_01_08_01A</strain>
    </source>
</reference>
<dbReference type="Pfam" id="PF01035">
    <property type="entry name" value="DNA_binding_1"/>
    <property type="match status" value="1"/>
</dbReference>
<comment type="catalytic activity">
    <reaction evidence="1">
        <text>a 4-O-methyl-thymidine in DNA + L-cysteinyl-[protein] = a thymidine in DNA + S-methyl-L-cysteinyl-[protein]</text>
        <dbReference type="Rhea" id="RHEA:53428"/>
        <dbReference type="Rhea" id="RHEA-COMP:10131"/>
        <dbReference type="Rhea" id="RHEA-COMP:10132"/>
        <dbReference type="Rhea" id="RHEA-COMP:13555"/>
        <dbReference type="Rhea" id="RHEA-COMP:13556"/>
        <dbReference type="ChEBI" id="CHEBI:29950"/>
        <dbReference type="ChEBI" id="CHEBI:82612"/>
        <dbReference type="ChEBI" id="CHEBI:137386"/>
        <dbReference type="ChEBI" id="CHEBI:137387"/>
        <dbReference type="EC" id="2.1.1.63"/>
    </reaction>
</comment>
<dbReference type="GO" id="GO:0003908">
    <property type="term" value="F:methylated-DNA-[protein]-cysteine S-methyltransferase activity"/>
    <property type="evidence" value="ECO:0007669"/>
    <property type="project" value="UniProtKB-EC"/>
</dbReference>
<evidence type="ECO:0000313" key="13">
    <source>
        <dbReference type="EMBL" id="KAK2578947.1"/>
    </source>
</evidence>
<keyword evidence="8" id="KW-0234">DNA repair</keyword>
<evidence type="ECO:0000256" key="1">
    <source>
        <dbReference type="ARBA" id="ARBA00001286"/>
    </source>
</evidence>
<dbReference type="InterPro" id="IPR001497">
    <property type="entry name" value="MethylDNA_cys_MeTrfase_AS"/>
</dbReference>
<dbReference type="Proteomes" id="UP001258017">
    <property type="component" value="Unassembled WGS sequence"/>
</dbReference>
<comment type="similarity">
    <text evidence="2">Belongs to the MGMT family.</text>
</comment>
<evidence type="ECO:0000256" key="10">
    <source>
        <dbReference type="ARBA" id="ARBA00031621"/>
    </source>
</evidence>
<dbReference type="NCBIfam" id="TIGR00589">
    <property type="entry name" value="ogt"/>
    <property type="match status" value="1"/>
</dbReference>
<protein>
    <recommendedName>
        <fullName evidence="4">Methylated-DNA--protein-cysteine methyltransferase</fullName>
        <ecNumber evidence="3">2.1.1.63</ecNumber>
    </recommendedName>
    <alternativeName>
        <fullName evidence="9">6-O-methylguanine-DNA methyltransferase</fullName>
    </alternativeName>
    <alternativeName>
        <fullName evidence="10">O-6-methylguanine-DNA-alkyltransferase</fullName>
    </alternativeName>
</protein>
<evidence type="ECO:0000313" key="14">
    <source>
        <dbReference type="Proteomes" id="UP001258017"/>
    </source>
</evidence>
<accession>A0AAD9RFX0</accession>
<dbReference type="InterPro" id="IPR014048">
    <property type="entry name" value="MethylDNA_cys_MeTrfase_DNA-bd"/>
</dbReference>
<feature type="domain" description="Methylated-DNA-[protein]-cysteine S-methyltransferase DNA binding" evidence="12">
    <location>
        <begin position="106"/>
        <end position="184"/>
    </location>
</feature>
<dbReference type="SUPFAM" id="SSF53155">
    <property type="entry name" value="Methylated DNA-protein cysteine methyltransferase domain"/>
    <property type="match status" value="1"/>
</dbReference>
<dbReference type="PROSITE" id="PS00374">
    <property type="entry name" value="MGMT"/>
    <property type="match status" value="1"/>
</dbReference>
<dbReference type="FunFam" id="1.10.10.10:FF:000214">
    <property type="entry name" value="Methylated-DNA--protein-cysteine methyltransferase"/>
    <property type="match status" value="1"/>
</dbReference>
<comment type="catalytic activity">
    <reaction evidence="11">
        <text>a 6-O-methyl-2'-deoxyguanosine in DNA + L-cysteinyl-[protein] = S-methyl-L-cysteinyl-[protein] + a 2'-deoxyguanosine in DNA</text>
        <dbReference type="Rhea" id="RHEA:24000"/>
        <dbReference type="Rhea" id="RHEA-COMP:10131"/>
        <dbReference type="Rhea" id="RHEA-COMP:10132"/>
        <dbReference type="Rhea" id="RHEA-COMP:11367"/>
        <dbReference type="Rhea" id="RHEA-COMP:11368"/>
        <dbReference type="ChEBI" id="CHEBI:29950"/>
        <dbReference type="ChEBI" id="CHEBI:82612"/>
        <dbReference type="ChEBI" id="CHEBI:85445"/>
        <dbReference type="ChEBI" id="CHEBI:85448"/>
        <dbReference type="EC" id="2.1.1.63"/>
    </reaction>
</comment>
<evidence type="ECO:0000256" key="2">
    <source>
        <dbReference type="ARBA" id="ARBA00008711"/>
    </source>
</evidence>